<protein>
    <recommendedName>
        <fullName evidence="2">Transporter</fullName>
    </recommendedName>
</protein>
<evidence type="ECO:0008006" key="2">
    <source>
        <dbReference type="Google" id="ProtNLM"/>
    </source>
</evidence>
<proteinExistence type="predicted"/>
<sequence length="347" mass="36368">MRMRMLIPAAALLAAPVLSPTAALACATCGCTLDTDDLSAGGGASQWRADLQYTYIDQSQLRSGGHAVSSGAVAAINDNGGSQEVEQDTRNTYLTLGLAYSPTPDWSIATQLPYVFRGHSTYGNASRDQLNADSLSSANFAQLGDVRVVGNYQGLLPTHALGLELGVKLPTGAYGGQDTRTGATVGHPVNFSSGPNAGSPMDTSLQPGTGSTDIILGASYAQAISQDFDAYINGRFQAALLQELNSANETYRPGNTTTISLGLRYEHSPLAVPQLQLNLTHRSADQGALADTTDTAGTVGYLSPGLTLRLGQGLHAYGFVQVPVFSHLDGYQLFPRWTASAGLSYAF</sequence>
<organism evidence="1">
    <name type="scientific">mine drainage metagenome</name>
    <dbReference type="NCBI Taxonomy" id="410659"/>
    <lineage>
        <taxon>unclassified sequences</taxon>
        <taxon>metagenomes</taxon>
        <taxon>ecological metagenomes</taxon>
    </lineage>
</organism>
<comment type="caution">
    <text evidence="1">The sequence shown here is derived from an EMBL/GenBank/DDBJ whole genome shotgun (WGS) entry which is preliminary data.</text>
</comment>
<dbReference type="AlphaFoldDB" id="A0A1J5RHU5"/>
<accession>A0A1J5RHU5</accession>
<evidence type="ECO:0000313" key="1">
    <source>
        <dbReference type="EMBL" id="OIQ95353.1"/>
    </source>
</evidence>
<dbReference type="EMBL" id="MLJW01000168">
    <property type="protein sequence ID" value="OIQ95353.1"/>
    <property type="molecule type" value="Genomic_DNA"/>
</dbReference>
<reference evidence="1" key="1">
    <citation type="submission" date="2016-10" db="EMBL/GenBank/DDBJ databases">
        <title>Sequence of Gallionella enrichment culture.</title>
        <authorList>
            <person name="Poehlein A."/>
            <person name="Muehling M."/>
            <person name="Daniel R."/>
        </authorList>
    </citation>
    <scope>NUCLEOTIDE SEQUENCE</scope>
</reference>
<dbReference type="PROSITE" id="PS51257">
    <property type="entry name" value="PROKAR_LIPOPROTEIN"/>
    <property type="match status" value="1"/>
</dbReference>
<name>A0A1J5RHU5_9ZZZZ</name>
<gene>
    <name evidence="1" type="ORF">GALL_226210</name>
</gene>